<comment type="caution">
    <text evidence="6">The sequence shown here is derived from an EMBL/GenBank/DDBJ whole genome shotgun (WGS) entry which is preliminary data.</text>
</comment>
<evidence type="ECO:0000256" key="2">
    <source>
        <dbReference type="ARBA" id="ARBA00023015"/>
    </source>
</evidence>
<dbReference type="Pfam" id="PF00126">
    <property type="entry name" value="HTH_1"/>
    <property type="match status" value="1"/>
</dbReference>
<evidence type="ECO:0000256" key="4">
    <source>
        <dbReference type="ARBA" id="ARBA00023163"/>
    </source>
</evidence>
<dbReference type="Gene3D" id="1.10.10.10">
    <property type="entry name" value="Winged helix-like DNA-binding domain superfamily/Winged helix DNA-binding domain"/>
    <property type="match status" value="1"/>
</dbReference>
<evidence type="ECO:0000313" key="6">
    <source>
        <dbReference type="EMBL" id="NEW47326.1"/>
    </source>
</evidence>
<gene>
    <name evidence="6" type="ORF">GV789_23180</name>
    <name evidence="7" type="ORF">GV794_25650</name>
</gene>
<dbReference type="SUPFAM" id="SSF53850">
    <property type="entry name" value="Periplasmic binding protein-like II"/>
    <property type="match status" value="1"/>
</dbReference>
<dbReference type="PANTHER" id="PTHR30118">
    <property type="entry name" value="HTH-TYPE TRANSCRIPTIONAL REGULATOR LEUO-RELATED"/>
    <property type="match status" value="1"/>
</dbReference>
<dbReference type="InterPro" id="IPR005119">
    <property type="entry name" value="LysR_subst-bd"/>
</dbReference>
<dbReference type="Pfam" id="PF03466">
    <property type="entry name" value="LysR_substrate"/>
    <property type="match status" value="1"/>
</dbReference>
<dbReference type="CDD" id="cd08460">
    <property type="entry name" value="PBP2_DntR_like_1"/>
    <property type="match status" value="1"/>
</dbReference>
<dbReference type="EMBL" id="JAAGUZ010000079">
    <property type="protein sequence ID" value="NEW47326.1"/>
    <property type="molecule type" value="Genomic_DNA"/>
</dbReference>
<evidence type="ECO:0000313" key="8">
    <source>
        <dbReference type="Proteomes" id="UP000468928"/>
    </source>
</evidence>
<evidence type="ECO:0000256" key="3">
    <source>
        <dbReference type="ARBA" id="ARBA00023125"/>
    </source>
</evidence>
<dbReference type="Proteomes" id="UP000468928">
    <property type="component" value="Unassembled WGS sequence"/>
</dbReference>
<organism evidence="6 8">
    <name type="scientific">Nocardia cyriacigeorgica</name>
    <dbReference type="NCBI Taxonomy" id="135487"/>
    <lineage>
        <taxon>Bacteria</taxon>
        <taxon>Bacillati</taxon>
        <taxon>Actinomycetota</taxon>
        <taxon>Actinomycetes</taxon>
        <taxon>Mycobacteriales</taxon>
        <taxon>Nocardiaceae</taxon>
        <taxon>Nocardia</taxon>
    </lineage>
</organism>
<evidence type="ECO:0000256" key="1">
    <source>
        <dbReference type="ARBA" id="ARBA00009437"/>
    </source>
</evidence>
<dbReference type="InterPro" id="IPR036390">
    <property type="entry name" value="WH_DNA-bd_sf"/>
</dbReference>
<reference evidence="8 9" key="1">
    <citation type="submission" date="2020-01" db="EMBL/GenBank/DDBJ databases">
        <title>Genetics and antimicrobial susceptibilities of Nocardia species isolated from the soil; a comparison with species isolated from humans.</title>
        <authorList>
            <person name="Carrasco G."/>
            <person name="Monzon S."/>
            <person name="Sansegundo M."/>
            <person name="Garcia E."/>
            <person name="Garrido N."/>
            <person name="Medina M.J."/>
            <person name="Villalon P."/>
            <person name="Ramirez-Arocha A.C."/>
            <person name="Jimenez P."/>
            <person name="Cuesta I."/>
            <person name="Valdezate S."/>
        </authorList>
    </citation>
    <scope>NUCLEOTIDE SEQUENCE [LARGE SCALE GENOMIC DNA]</scope>
    <source>
        <strain evidence="6 8">CNM20110639</strain>
        <strain evidence="7 9">CNM20110649</strain>
    </source>
</reference>
<sequence>MAACTGDNPPVESLDMNLLVALDALLETNSVTLAAERLHTSAPAMSRTLARLRRVLGDPLLVRAGRNLVPTPRALELRYDVSRLVEQGRTLLTPRAALDPATLKRGFTIRAGDGVLVELSGPLLAAVRAEAPGVTVHFLPDTLDGAGALREGRADIEVGVIDQTDPETVVQHVLVDRWVGVAAPEHPLITDRVTVAAYAGAAHLSISRVGRARGPIDDRLALHGRTRRVVATVPDLITALLAVRAGTLVCPAPARLSATLLPPLGLCAFDIPLPLPDISLGMAWHPRNTADGGHLWLRELIRSIVKRDPAAESGAVAVDISPRRQASRGRVASG</sequence>
<dbReference type="AlphaFoldDB" id="A0A6P1D9E5"/>
<protein>
    <submittedName>
        <fullName evidence="6">LysR family transcriptional regulator</fullName>
    </submittedName>
</protein>
<evidence type="ECO:0000259" key="5">
    <source>
        <dbReference type="PROSITE" id="PS50931"/>
    </source>
</evidence>
<dbReference type="InterPro" id="IPR000847">
    <property type="entry name" value="LysR_HTH_N"/>
</dbReference>
<keyword evidence="4" id="KW-0804">Transcription</keyword>
<name>A0A6P1D9E5_9NOCA</name>
<dbReference type="GO" id="GO:0003677">
    <property type="term" value="F:DNA binding"/>
    <property type="evidence" value="ECO:0007669"/>
    <property type="project" value="UniProtKB-KW"/>
</dbReference>
<keyword evidence="9" id="KW-1185">Reference proteome</keyword>
<dbReference type="Gene3D" id="3.40.190.10">
    <property type="entry name" value="Periplasmic binding protein-like II"/>
    <property type="match status" value="2"/>
</dbReference>
<dbReference type="Proteomes" id="UP000470876">
    <property type="component" value="Unassembled WGS sequence"/>
</dbReference>
<evidence type="ECO:0000313" key="7">
    <source>
        <dbReference type="EMBL" id="NEW58999.1"/>
    </source>
</evidence>
<dbReference type="EMBL" id="JAAGUX010000072">
    <property type="protein sequence ID" value="NEW58999.1"/>
    <property type="molecule type" value="Genomic_DNA"/>
</dbReference>
<evidence type="ECO:0000313" key="9">
    <source>
        <dbReference type="Proteomes" id="UP000470876"/>
    </source>
</evidence>
<keyword evidence="2" id="KW-0805">Transcription regulation</keyword>
<dbReference type="GO" id="GO:0003700">
    <property type="term" value="F:DNA-binding transcription factor activity"/>
    <property type="evidence" value="ECO:0007669"/>
    <property type="project" value="InterPro"/>
</dbReference>
<feature type="domain" description="HTH lysR-type" evidence="5">
    <location>
        <begin position="14"/>
        <end position="71"/>
    </location>
</feature>
<dbReference type="PANTHER" id="PTHR30118:SF15">
    <property type="entry name" value="TRANSCRIPTIONAL REGULATORY PROTEIN"/>
    <property type="match status" value="1"/>
</dbReference>
<dbReference type="SUPFAM" id="SSF46785">
    <property type="entry name" value="Winged helix' DNA-binding domain"/>
    <property type="match status" value="1"/>
</dbReference>
<accession>A0A6P1D9E5</accession>
<keyword evidence="3" id="KW-0238">DNA-binding</keyword>
<dbReference type="PROSITE" id="PS50931">
    <property type="entry name" value="HTH_LYSR"/>
    <property type="match status" value="1"/>
</dbReference>
<proteinExistence type="inferred from homology"/>
<comment type="similarity">
    <text evidence="1">Belongs to the LysR transcriptional regulatory family.</text>
</comment>
<dbReference type="InterPro" id="IPR050389">
    <property type="entry name" value="LysR-type_TF"/>
</dbReference>
<dbReference type="InterPro" id="IPR036388">
    <property type="entry name" value="WH-like_DNA-bd_sf"/>
</dbReference>